<feature type="signal peptide" evidence="1">
    <location>
        <begin position="1"/>
        <end position="17"/>
    </location>
</feature>
<accession>A0A6G7ZLL8</accession>
<evidence type="ECO:0000313" key="2">
    <source>
        <dbReference type="EMBL" id="QIL01874.1"/>
    </source>
</evidence>
<proteinExistence type="predicted"/>
<dbReference type="Proteomes" id="UP000502502">
    <property type="component" value="Chromosome"/>
</dbReference>
<protein>
    <recommendedName>
        <fullName evidence="4">DUF3558 domain-containing protein</fullName>
    </recommendedName>
</protein>
<feature type="chain" id="PRO_5026329152" description="DUF3558 domain-containing protein" evidence="1">
    <location>
        <begin position="18"/>
        <end position="168"/>
    </location>
</feature>
<keyword evidence="3" id="KW-1185">Reference proteome</keyword>
<evidence type="ECO:0008006" key="4">
    <source>
        <dbReference type="Google" id="ProtNLM"/>
    </source>
</evidence>
<sequence length="168" mass="17131">MRQFGSVGLLMLAAALAACGKSADAPPAGDAAPSQAAAAGSKACDVLTEQDAERAFGRDAEKLPADGGAAGLDICQFGFQGERLMDTGNTSVIVKDVDFASAKKGVVDQGSKIEPIAGIGDEAFWSDDFGLYVGKGGRTAIYLFAVGGQDATNKAKTIELAKATVQRL</sequence>
<evidence type="ECO:0000313" key="3">
    <source>
        <dbReference type="Proteomes" id="UP000502502"/>
    </source>
</evidence>
<dbReference type="AlphaFoldDB" id="A0A6G7ZLL8"/>
<gene>
    <name evidence="2" type="ORF">G7078_03105</name>
</gene>
<dbReference type="RefSeq" id="WP_166092893.1">
    <property type="nucleotide sequence ID" value="NZ_CP049871.1"/>
</dbReference>
<reference evidence="2 3" key="1">
    <citation type="submission" date="2020-03" db="EMBL/GenBank/DDBJ databases">
        <title>Sphingomonas sp. nov., isolated from fish.</title>
        <authorList>
            <person name="Hyun D.-W."/>
            <person name="Bae J.-W."/>
        </authorList>
    </citation>
    <scope>NUCLEOTIDE SEQUENCE [LARGE SCALE GENOMIC DNA]</scope>
    <source>
        <strain evidence="2 3">HDW15C</strain>
    </source>
</reference>
<dbReference type="KEGG" id="ssin:G7078_03105"/>
<keyword evidence="1" id="KW-0732">Signal</keyword>
<name>A0A6G7ZLL8_9SPHN</name>
<organism evidence="2 3">
    <name type="scientific">Sphingomonas sinipercae</name>
    <dbReference type="NCBI Taxonomy" id="2714944"/>
    <lineage>
        <taxon>Bacteria</taxon>
        <taxon>Pseudomonadati</taxon>
        <taxon>Pseudomonadota</taxon>
        <taxon>Alphaproteobacteria</taxon>
        <taxon>Sphingomonadales</taxon>
        <taxon>Sphingomonadaceae</taxon>
        <taxon>Sphingomonas</taxon>
    </lineage>
</organism>
<dbReference type="EMBL" id="CP049871">
    <property type="protein sequence ID" value="QIL01874.1"/>
    <property type="molecule type" value="Genomic_DNA"/>
</dbReference>
<evidence type="ECO:0000256" key="1">
    <source>
        <dbReference type="SAM" id="SignalP"/>
    </source>
</evidence>
<dbReference type="PROSITE" id="PS51257">
    <property type="entry name" value="PROKAR_LIPOPROTEIN"/>
    <property type="match status" value="1"/>
</dbReference>